<evidence type="ECO:0000256" key="6">
    <source>
        <dbReference type="ARBA" id="ARBA00022824"/>
    </source>
</evidence>
<evidence type="ECO:0000256" key="1">
    <source>
        <dbReference type="ARBA" id="ARBA00004115"/>
    </source>
</evidence>
<comment type="subcellular location">
    <subcellularLocation>
        <location evidence="1">Endoplasmic reticulum membrane</location>
        <topology evidence="1">Single-pass type I membrane protein</topology>
    </subcellularLocation>
</comment>
<comment type="similarity">
    <text evidence="2">Belongs to the EMC10 family.</text>
</comment>
<organism evidence="10 11">
    <name type="scientific">Podila minutissima</name>
    <dbReference type="NCBI Taxonomy" id="64525"/>
    <lineage>
        <taxon>Eukaryota</taxon>
        <taxon>Fungi</taxon>
        <taxon>Fungi incertae sedis</taxon>
        <taxon>Mucoromycota</taxon>
        <taxon>Mortierellomycotina</taxon>
        <taxon>Mortierellomycetes</taxon>
        <taxon>Mortierellales</taxon>
        <taxon>Mortierellaceae</taxon>
        <taxon>Podila</taxon>
    </lineage>
</organism>
<evidence type="ECO:0000313" key="10">
    <source>
        <dbReference type="EMBL" id="KAF9336340.1"/>
    </source>
</evidence>
<keyword evidence="7" id="KW-1133">Transmembrane helix</keyword>
<dbReference type="CDD" id="cd22209">
    <property type="entry name" value="EMC10"/>
    <property type="match status" value="1"/>
</dbReference>
<evidence type="ECO:0000256" key="9">
    <source>
        <dbReference type="SAM" id="SignalP"/>
    </source>
</evidence>
<dbReference type="Proteomes" id="UP000696485">
    <property type="component" value="Unassembled WGS sequence"/>
</dbReference>
<proteinExistence type="inferred from homology"/>
<dbReference type="Pfam" id="PF21203">
    <property type="entry name" value="ECM10"/>
    <property type="match status" value="1"/>
</dbReference>
<keyword evidence="4" id="KW-0812">Transmembrane</keyword>
<dbReference type="GO" id="GO:0005789">
    <property type="term" value="C:endoplasmic reticulum membrane"/>
    <property type="evidence" value="ECO:0007669"/>
    <property type="project" value="UniProtKB-SubCell"/>
</dbReference>
<comment type="caution">
    <text evidence="10">The sequence shown here is derived from an EMBL/GenBank/DDBJ whole genome shotgun (WGS) entry which is preliminary data.</text>
</comment>
<dbReference type="EMBL" id="JAAAUY010000063">
    <property type="protein sequence ID" value="KAF9336340.1"/>
    <property type="molecule type" value="Genomic_DNA"/>
</dbReference>
<keyword evidence="5 9" id="KW-0732">Signal</keyword>
<reference evidence="10" key="1">
    <citation type="journal article" date="2020" name="Fungal Divers.">
        <title>Resolving the Mortierellaceae phylogeny through synthesis of multi-gene phylogenetics and phylogenomics.</title>
        <authorList>
            <person name="Vandepol N."/>
            <person name="Liber J."/>
            <person name="Desiro A."/>
            <person name="Na H."/>
            <person name="Kennedy M."/>
            <person name="Barry K."/>
            <person name="Grigoriev I.V."/>
            <person name="Miller A.N."/>
            <person name="O'Donnell K."/>
            <person name="Stajich J.E."/>
            <person name="Bonito G."/>
        </authorList>
    </citation>
    <scope>NUCLEOTIDE SEQUENCE</scope>
    <source>
        <strain evidence="10">NVP1</strain>
    </source>
</reference>
<keyword evidence="6" id="KW-0256">Endoplasmic reticulum</keyword>
<feature type="chain" id="PRO_5040231424" description="ER membrane protein complex subunit 10" evidence="9">
    <location>
        <begin position="21"/>
        <end position="300"/>
    </location>
</feature>
<dbReference type="PANTHER" id="PTHR21397:SF4">
    <property type="entry name" value="ER MEMBRANE PROTEIN COMPLEX SUBUNIT 10"/>
    <property type="match status" value="1"/>
</dbReference>
<feature type="signal peptide" evidence="9">
    <location>
        <begin position="1"/>
        <end position="20"/>
    </location>
</feature>
<name>A0A9P5VQ30_9FUNG</name>
<sequence length="300" mass="34573">MRLSAYILGFALAASVQVLAEEVTLGVYHKLSDHESFEKRGEIRFDTEEWVQYQEQQAEQRLLQQQQANTKRQYKKNKNVDLKPAPQIVYSNIELDAKQAQSLVEDFVLNVHAPYRASDHNEEPTEAYEDETEEEFATRVEEWKMQEEEAAEKDAERTPGTVGFYQIKLKDEIRGWEAMSSIKSCLLVASDFQERFTLHLDQNRNVFAFDYYTSVDQCADAHSQELPLSTLDKFKNTQVELLEGSQGPKARYNKAQAIKLDETTGQPAVEKTFFQKYWMYILPAVIMFLFAGGEPEKPAA</sequence>
<dbReference type="PANTHER" id="PTHR21397">
    <property type="entry name" value="CHROMATIN COMPLEXES SUBUNIT BAP18-RELATED"/>
    <property type="match status" value="1"/>
</dbReference>
<dbReference type="AlphaFoldDB" id="A0A9P5VQ30"/>
<accession>A0A9P5VQ30</accession>
<evidence type="ECO:0000256" key="5">
    <source>
        <dbReference type="ARBA" id="ARBA00022729"/>
    </source>
</evidence>
<evidence type="ECO:0000256" key="4">
    <source>
        <dbReference type="ARBA" id="ARBA00022692"/>
    </source>
</evidence>
<evidence type="ECO:0000256" key="3">
    <source>
        <dbReference type="ARBA" id="ARBA00020105"/>
    </source>
</evidence>
<evidence type="ECO:0000256" key="7">
    <source>
        <dbReference type="ARBA" id="ARBA00022989"/>
    </source>
</evidence>
<keyword evidence="8" id="KW-0472">Membrane</keyword>
<evidence type="ECO:0000256" key="8">
    <source>
        <dbReference type="ARBA" id="ARBA00023136"/>
    </source>
</evidence>
<gene>
    <name evidence="10" type="primary">EMC10</name>
    <name evidence="10" type="ORF">BG006_008958</name>
</gene>
<evidence type="ECO:0000313" key="11">
    <source>
        <dbReference type="Proteomes" id="UP000696485"/>
    </source>
</evidence>
<keyword evidence="11" id="KW-1185">Reference proteome</keyword>
<evidence type="ECO:0000256" key="2">
    <source>
        <dbReference type="ARBA" id="ARBA00007695"/>
    </source>
</evidence>
<protein>
    <recommendedName>
        <fullName evidence="3">ER membrane protein complex subunit 10</fullName>
    </recommendedName>
</protein>